<name>A0AAD5VJ03_9AGAR</name>
<accession>A0AAD5VJ03</accession>
<feature type="transmembrane region" description="Helical" evidence="2">
    <location>
        <begin position="136"/>
        <end position="157"/>
    </location>
</feature>
<evidence type="ECO:0000256" key="1">
    <source>
        <dbReference type="SAM" id="MobiDB-lite"/>
    </source>
</evidence>
<feature type="transmembrane region" description="Helical" evidence="2">
    <location>
        <begin position="230"/>
        <end position="249"/>
    </location>
</feature>
<dbReference type="AlphaFoldDB" id="A0AAD5VJ03"/>
<dbReference type="EMBL" id="JANIEX010001100">
    <property type="protein sequence ID" value="KAJ3560834.1"/>
    <property type="molecule type" value="Genomic_DNA"/>
</dbReference>
<keyword evidence="2" id="KW-0472">Membrane</keyword>
<feature type="transmembrane region" description="Helical" evidence="2">
    <location>
        <begin position="25"/>
        <end position="42"/>
    </location>
</feature>
<evidence type="ECO:0000313" key="3">
    <source>
        <dbReference type="EMBL" id="KAJ3560834.1"/>
    </source>
</evidence>
<proteinExistence type="predicted"/>
<keyword evidence="2" id="KW-1133">Transmembrane helix</keyword>
<evidence type="ECO:0000313" key="4">
    <source>
        <dbReference type="Proteomes" id="UP001213000"/>
    </source>
</evidence>
<keyword evidence="2" id="KW-0812">Transmembrane</keyword>
<feature type="region of interest" description="Disordered" evidence="1">
    <location>
        <begin position="308"/>
        <end position="334"/>
    </location>
</feature>
<feature type="transmembrane region" description="Helical" evidence="2">
    <location>
        <begin position="255"/>
        <end position="276"/>
    </location>
</feature>
<dbReference type="Proteomes" id="UP001213000">
    <property type="component" value="Unassembled WGS sequence"/>
</dbReference>
<sequence>MSTKQPNEPFPVAAAQLLGNFCQTLLYGVYLVTCAFCARTLLWKGSGQEERWVRPSEIRWLMAVVAMTFFALSTFDVAIGLLHNVQAFIRSTDSEAAFHNIGEWINIARTVDQVVIGIIADFVLLYRCWIVYARRWLVITPSLVLYLGGIATAIKLIQVEASPKTDRGITLASNSTVPWNSSFFALAAAQNILTSGILIWRLWRVERSVQRYGSQPNYHQPRHLRQVIRVIAESGAAYTMTVFFAFVASVSHSNAIYPVSDTALQAAGIAFNVILVRSSVKRDQWFATFDHTGRQPSISTWRGGGMNIGTTSSRGPAPATTDKISPDDEFHRKTITGNPVRRSMAINFNLSEA</sequence>
<feature type="transmembrane region" description="Helical" evidence="2">
    <location>
        <begin position="63"/>
        <end position="84"/>
    </location>
</feature>
<gene>
    <name evidence="3" type="ORF">NP233_g10572</name>
</gene>
<evidence type="ECO:0000256" key="2">
    <source>
        <dbReference type="SAM" id="Phobius"/>
    </source>
</evidence>
<keyword evidence="4" id="KW-1185">Reference proteome</keyword>
<feature type="transmembrane region" description="Helical" evidence="2">
    <location>
        <begin position="183"/>
        <end position="203"/>
    </location>
</feature>
<organism evidence="3 4">
    <name type="scientific">Leucocoprinus birnbaumii</name>
    <dbReference type="NCBI Taxonomy" id="56174"/>
    <lineage>
        <taxon>Eukaryota</taxon>
        <taxon>Fungi</taxon>
        <taxon>Dikarya</taxon>
        <taxon>Basidiomycota</taxon>
        <taxon>Agaricomycotina</taxon>
        <taxon>Agaricomycetes</taxon>
        <taxon>Agaricomycetidae</taxon>
        <taxon>Agaricales</taxon>
        <taxon>Agaricineae</taxon>
        <taxon>Agaricaceae</taxon>
        <taxon>Leucocoprinus</taxon>
    </lineage>
</organism>
<reference evidence="3" key="1">
    <citation type="submission" date="2022-07" db="EMBL/GenBank/DDBJ databases">
        <title>Genome Sequence of Leucocoprinus birnbaumii.</title>
        <authorList>
            <person name="Buettner E."/>
        </authorList>
    </citation>
    <scope>NUCLEOTIDE SEQUENCE</scope>
    <source>
        <strain evidence="3">VT141</strain>
    </source>
</reference>
<comment type="caution">
    <text evidence="3">The sequence shown here is derived from an EMBL/GenBank/DDBJ whole genome shotgun (WGS) entry which is preliminary data.</text>
</comment>
<protein>
    <submittedName>
        <fullName evidence="3">Uncharacterized protein</fullName>
    </submittedName>
</protein>